<evidence type="ECO:0000313" key="2">
    <source>
        <dbReference type="Proteomes" id="UP000192796"/>
    </source>
</evidence>
<reference evidence="1 2" key="1">
    <citation type="submission" date="2016-03" db="EMBL/GenBank/DDBJ databases">
        <title>Niastella vici sp. nov., isolated from farmland soil.</title>
        <authorList>
            <person name="Chen L."/>
            <person name="Wang D."/>
            <person name="Yang S."/>
            <person name="Wang G."/>
        </authorList>
    </citation>
    <scope>NUCLEOTIDE SEQUENCE [LARGE SCALE GENOMIC DNA]</scope>
    <source>
        <strain evidence="1 2">DJ57</strain>
    </source>
</reference>
<proteinExistence type="predicted"/>
<organism evidence="1 2">
    <name type="scientific">Niastella vici</name>
    <dbReference type="NCBI Taxonomy" id="1703345"/>
    <lineage>
        <taxon>Bacteria</taxon>
        <taxon>Pseudomonadati</taxon>
        <taxon>Bacteroidota</taxon>
        <taxon>Chitinophagia</taxon>
        <taxon>Chitinophagales</taxon>
        <taxon>Chitinophagaceae</taxon>
        <taxon>Niastella</taxon>
    </lineage>
</organism>
<protein>
    <submittedName>
        <fullName evidence="1">Uncharacterized protein</fullName>
    </submittedName>
</protein>
<dbReference type="AlphaFoldDB" id="A0A1V9FN71"/>
<name>A0A1V9FN71_9BACT</name>
<comment type="caution">
    <text evidence="1">The sequence shown here is derived from an EMBL/GenBank/DDBJ whole genome shotgun (WGS) entry which is preliminary data.</text>
</comment>
<dbReference type="STRING" id="1703345.A3860_36320"/>
<keyword evidence="2" id="KW-1185">Reference proteome</keyword>
<gene>
    <name evidence="1" type="ORF">A3860_36320</name>
</gene>
<sequence length="111" mass="12714">MCSYQTLFYNDECGYVILCHACDSIQVAFGNILLTWNRPDFYDFYEFITRMLNETPIDDAAINKKTLAIPVPCEGVRILLSLRELQQLHQMLDTAETELQSQQLMSLLSGA</sequence>
<dbReference type="OrthoDB" id="957491at2"/>
<dbReference type="RefSeq" id="WP_081154200.1">
    <property type="nucleotide sequence ID" value="NZ_LVYD01000073.1"/>
</dbReference>
<dbReference type="Proteomes" id="UP000192796">
    <property type="component" value="Unassembled WGS sequence"/>
</dbReference>
<dbReference type="Pfam" id="PF20391">
    <property type="entry name" value="DUF6686"/>
    <property type="match status" value="1"/>
</dbReference>
<accession>A0A1V9FN71</accession>
<dbReference type="EMBL" id="LVYD01000073">
    <property type="protein sequence ID" value="OQP59747.1"/>
    <property type="molecule type" value="Genomic_DNA"/>
</dbReference>
<dbReference type="InterPro" id="IPR046508">
    <property type="entry name" value="DUF6686"/>
</dbReference>
<evidence type="ECO:0000313" key="1">
    <source>
        <dbReference type="EMBL" id="OQP59747.1"/>
    </source>
</evidence>